<feature type="domain" description="DUF2061" evidence="2">
    <location>
        <begin position="5"/>
        <end position="55"/>
    </location>
</feature>
<feature type="transmembrane region" description="Helical" evidence="1">
    <location>
        <begin position="81"/>
        <end position="103"/>
    </location>
</feature>
<feature type="transmembrane region" description="Helical" evidence="1">
    <location>
        <begin position="16"/>
        <end position="49"/>
    </location>
</feature>
<keyword evidence="4" id="KW-1185">Reference proteome</keyword>
<accession>A0ABQ4Q805</accession>
<reference evidence="3 4" key="1">
    <citation type="journal article" date="2022" name="Int. J. Syst. Evol. Microbiol.">
        <title>Noviherbaspirillum aridicola sp. nov., isolated from an arid soil in Pakistan.</title>
        <authorList>
            <person name="Khan I.U."/>
            <person name="Saqib M."/>
            <person name="Amin A."/>
            <person name="Hussain F."/>
            <person name="Li L."/>
            <person name="Liu Y.H."/>
            <person name="Fang B.Z."/>
            <person name="Ahmed I."/>
            <person name="Li W.J."/>
        </authorList>
    </citation>
    <scope>NUCLEOTIDE SEQUENCE [LARGE SCALE GENOMIC DNA]</scope>
    <source>
        <strain evidence="3 4">NCCP-691</strain>
    </source>
</reference>
<keyword evidence="1" id="KW-1133">Transmembrane helix</keyword>
<organism evidence="3 4">
    <name type="scientific">Noviherbaspirillum aridicola</name>
    <dbReference type="NCBI Taxonomy" id="2849687"/>
    <lineage>
        <taxon>Bacteria</taxon>
        <taxon>Pseudomonadati</taxon>
        <taxon>Pseudomonadota</taxon>
        <taxon>Betaproteobacteria</taxon>
        <taxon>Burkholderiales</taxon>
        <taxon>Oxalobacteraceae</taxon>
        <taxon>Noviherbaspirillum</taxon>
    </lineage>
</organism>
<name>A0ABQ4Q805_9BURK</name>
<evidence type="ECO:0000256" key="1">
    <source>
        <dbReference type="SAM" id="Phobius"/>
    </source>
</evidence>
<dbReference type="RefSeq" id="WP_220809774.1">
    <property type="nucleotide sequence ID" value="NZ_BPMK01000016.1"/>
</dbReference>
<evidence type="ECO:0000259" key="2">
    <source>
        <dbReference type="Pfam" id="PF09834"/>
    </source>
</evidence>
<dbReference type="InterPro" id="IPR018638">
    <property type="entry name" value="DUF2061_membrane"/>
</dbReference>
<protein>
    <recommendedName>
        <fullName evidence="2">DUF2061 domain-containing protein</fullName>
    </recommendedName>
</protein>
<keyword evidence="1" id="KW-0812">Transmembrane</keyword>
<proteinExistence type="predicted"/>
<feature type="domain" description="DUF2061" evidence="2">
    <location>
        <begin position="73"/>
        <end position="120"/>
    </location>
</feature>
<comment type="caution">
    <text evidence="3">The sequence shown here is derived from an EMBL/GenBank/DDBJ whole genome shotgun (WGS) entry which is preliminary data.</text>
</comment>
<dbReference type="EMBL" id="BPMK01000016">
    <property type="protein sequence ID" value="GIZ53356.1"/>
    <property type="molecule type" value="Genomic_DNA"/>
</dbReference>
<keyword evidence="1" id="KW-0472">Membrane</keyword>
<sequence>MVIAAKKVSQVGTHMAIAFAIMYAMTGSVVFGGLAVLVEPVINVLLLPYHQRLWAGIRRRAPAALLAVAGEKLSQTAMHMAVAFAVMFWATGSVAFGGLAAVLEPVLNVALMPWHDRLWERLEAAAGPRPRLAVAG</sequence>
<evidence type="ECO:0000313" key="4">
    <source>
        <dbReference type="Proteomes" id="UP000887222"/>
    </source>
</evidence>
<gene>
    <name evidence="3" type="ORF">NCCP691_33700</name>
</gene>
<evidence type="ECO:0000313" key="3">
    <source>
        <dbReference type="EMBL" id="GIZ53356.1"/>
    </source>
</evidence>
<dbReference type="Proteomes" id="UP000887222">
    <property type="component" value="Unassembled WGS sequence"/>
</dbReference>
<dbReference type="Pfam" id="PF09834">
    <property type="entry name" value="DUF2061"/>
    <property type="match status" value="2"/>
</dbReference>